<evidence type="ECO:0000313" key="4">
    <source>
        <dbReference type="Proteomes" id="UP000271291"/>
    </source>
</evidence>
<sequence>MRPRGTAADDGTPAALAHALLDTASLTRALPHRVRVTPAVPIPPEQLPRTQELLDEIADELGLPGVTVLPAVEGATAVELAVGRRLALRAPGELADGEPHRAARAARAAFPGPAVVLPGRDGTPLRCWAAGPEDAPAVIVVSACGMPVGLATPWLAALSRAYRVVTWESRGLFAADDGSGLGRPPAHTLEAQSDDVLAVLDGFGIPHAHALGLCGGAVIALSAAARSDRVSSLSLWHGDWELGAEAPKTAHQHDIASLLALVARGRPQAAAMHRLMSRPTALQALRPDIAHYLIHPYATPELLHRYGLLNGALMTADCRRLLDAPQPTLVVTSDRDATAHPAGSAFVARHLPRAGLRTLPEGDHLTAFDAGGELVSLAEEFLRSVTVPDRKGT</sequence>
<dbReference type="InterPro" id="IPR000073">
    <property type="entry name" value="AB_hydrolase_1"/>
</dbReference>
<dbReference type="KEGG" id="sgd:ELQ87_34105"/>
<dbReference type="EMBL" id="CP034687">
    <property type="protein sequence ID" value="AZS88716.1"/>
    <property type="molecule type" value="Genomic_DNA"/>
</dbReference>
<accession>A0A3S9ZLD8</accession>
<keyword evidence="5" id="KW-1185">Reference proteome</keyword>
<keyword evidence="2" id="KW-0378">Hydrolase</keyword>
<reference evidence="2 4" key="2">
    <citation type="submission" date="2018-12" db="EMBL/GenBank/DDBJ databases">
        <title>Streptomyces griseoviridis F1-27 complete genome.</title>
        <authorList>
            <person name="Mariita R.M."/>
            <person name="Sello J.K."/>
        </authorList>
    </citation>
    <scope>NUCLEOTIDE SEQUENCE [LARGE SCALE GENOMIC DNA]</scope>
    <source>
        <strain evidence="2 4">F1-27</strain>
    </source>
</reference>
<dbReference type="Proteomes" id="UP000501753">
    <property type="component" value="Chromosome"/>
</dbReference>
<evidence type="ECO:0000259" key="1">
    <source>
        <dbReference type="Pfam" id="PF00561"/>
    </source>
</evidence>
<reference evidence="3 5" key="1">
    <citation type="submission" date="2018-04" db="EMBL/GenBank/DDBJ databases">
        <title>Complete genome sequences of Streptomyces griseoviridis K61 and characterization of antagonistic properties of biological control agents.</title>
        <authorList>
            <person name="Mariita R.M."/>
            <person name="Sello J.K."/>
        </authorList>
    </citation>
    <scope>NUCLEOTIDE SEQUENCE [LARGE SCALE GENOMIC DNA]</scope>
    <source>
        <strain evidence="3 5">K61</strain>
    </source>
</reference>
<dbReference type="Pfam" id="PF00561">
    <property type="entry name" value="Abhydrolase_1"/>
    <property type="match status" value="1"/>
</dbReference>
<dbReference type="RefSeq" id="WP_127181486.1">
    <property type="nucleotide sequence ID" value="NZ_CP029078.1"/>
</dbReference>
<dbReference type="EMBL" id="CP029078">
    <property type="protein sequence ID" value="QCN84444.1"/>
    <property type="molecule type" value="Genomic_DNA"/>
</dbReference>
<dbReference type="PANTHER" id="PTHR43433:SF1">
    <property type="entry name" value="BLL5160 PROTEIN"/>
    <property type="match status" value="1"/>
</dbReference>
<evidence type="ECO:0000313" key="2">
    <source>
        <dbReference type="EMBL" id="AZS88716.1"/>
    </source>
</evidence>
<proteinExistence type="predicted"/>
<dbReference type="OrthoDB" id="4319696at2"/>
<dbReference type="AlphaFoldDB" id="A0A3S9ZLD8"/>
<gene>
    <name evidence="3" type="ORF">DDJ31_05160</name>
    <name evidence="2" type="ORF">ELQ87_34105</name>
</gene>
<dbReference type="SUPFAM" id="SSF53474">
    <property type="entry name" value="alpha/beta-Hydrolases"/>
    <property type="match status" value="1"/>
</dbReference>
<dbReference type="Gene3D" id="3.40.50.1820">
    <property type="entry name" value="alpha/beta hydrolase"/>
    <property type="match status" value="1"/>
</dbReference>
<evidence type="ECO:0000313" key="3">
    <source>
        <dbReference type="EMBL" id="QCN84444.1"/>
    </source>
</evidence>
<protein>
    <submittedName>
        <fullName evidence="2">Alpha/beta hydrolase</fullName>
    </submittedName>
</protein>
<dbReference type="GO" id="GO:0016787">
    <property type="term" value="F:hydrolase activity"/>
    <property type="evidence" value="ECO:0007669"/>
    <property type="project" value="UniProtKB-KW"/>
</dbReference>
<feature type="domain" description="AB hydrolase-1" evidence="1">
    <location>
        <begin position="155"/>
        <end position="369"/>
    </location>
</feature>
<dbReference type="PANTHER" id="PTHR43433">
    <property type="entry name" value="HYDROLASE, ALPHA/BETA FOLD FAMILY PROTEIN"/>
    <property type="match status" value="1"/>
</dbReference>
<organism evidence="2 4">
    <name type="scientific">Streptomyces griseoviridis</name>
    <dbReference type="NCBI Taxonomy" id="45398"/>
    <lineage>
        <taxon>Bacteria</taxon>
        <taxon>Bacillati</taxon>
        <taxon>Actinomycetota</taxon>
        <taxon>Actinomycetes</taxon>
        <taxon>Kitasatosporales</taxon>
        <taxon>Streptomycetaceae</taxon>
        <taxon>Streptomyces</taxon>
    </lineage>
</organism>
<dbReference type="InterPro" id="IPR050471">
    <property type="entry name" value="AB_hydrolase"/>
</dbReference>
<dbReference type="InterPro" id="IPR029058">
    <property type="entry name" value="AB_hydrolase_fold"/>
</dbReference>
<evidence type="ECO:0000313" key="5">
    <source>
        <dbReference type="Proteomes" id="UP000501753"/>
    </source>
</evidence>
<name>A0A3S9ZLD8_STRGD</name>
<dbReference type="Proteomes" id="UP000271291">
    <property type="component" value="Chromosome"/>
</dbReference>